<dbReference type="InterPro" id="IPR001789">
    <property type="entry name" value="Sig_transdc_resp-reg_receiver"/>
</dbReference>
<dbReference type="PROSITE" id="PS50110">
    <property type="entry name" value="RESPONSE_REGULATORY"/>
    <property type="match status" value="1"/>
</dbReference>
<feature type="domain" description="Response regulatory" evidence="8">
    <location>
        <begin position="27"/>
        <end position="108"/>
    </location>
</feature>
<name>A0A1X9LTD8_9MICO</name>
<feature type="modified residue" description="4-aspartylphosphate" evidence="6">
    <location>
        <position position="76"/>
    </location>
</feature>
<dbReference type="EMBL" id="CP020716">
    <property type="protein sequence ID" value="ARJ07588.1"/>
    <property type="molecule type" value="Genomic_DNA"/>
</dbReference>
<dbReference type="GO" id="GO:0006355">
    <property type="term" value="P:regulation of DNA-templated transcription"/>
    <property type="evidence" value="ECO:0007669"/>
    <property type="project" value="TreeGrafter"/>
</dbReference>
<dbReference type="PANTHER" id="PTHR48111">
    <property type="entry name" value="REGULATOR OF RPOS"/>
    <property type="match status" value="1"/>
</dbReference>
<dbReference type="AlphaFoldDB" id="A0A1X9LTD8"/>
<feature type="region of interest" description="Disordered" evidence="7">
    <location>
        <begin position="1"/>
        <end position="28"/>
    </location>
</feature>
<dbReference type="GO" id="GO:0032993">
    <property type="term" value="C:protein-DNA complex"/>
    <property type="evidence" value="ECO:0007669"/>
    <property type="project" value="TreeGrafter"/>
</dbReference>
<keyword evidence="9" id="KW-0614">Plasmid</keyword>
<protein>
    <recommendedName>
        <fullName evidence="8">Response regulatory domain-containing protein</fullName>
    </recommendedName>
</protein>
<organism evidence="9 10">
    <name type="scientific">Cnuibacter physcomitrellae</name>
    <dbReference type="NCBI Taxonomy" id="1619308"/>
    <lineage>
        <taxon>Bacteria</taxon>
        <taxon>Bacillati</taxon>
        <taxon>Actinomycetota</taxon>
        <taxon>Actinomycetes</taxon>
        <taxon>Micrococcales</taxon>
        <taxon>Microbacteriaceae</taxon>
        <taxon>Cnuibacter</taxon>
    </lineage>
</organism>
<keyword evidence="10" id="KW-1185">Reference proteome</keyword>
<keyword evidence="3" id="KW-0805">Transcription regulation</keyword>
<keyword evidence="2" id="KW-0902">Two-component regulatory system</keyword>
<dbReference type="GO" id="GO:0000156">
    <property type="term" value="F:phosphorelay response regulator activity"/>
    <property type="evidence" value="ECO:0007669"/>
    <property type="project" value="TreeGrafter"/>
</dbReference>
<evidence type="ECO:0000256" key="4">
    <source>
        <dbReference type="ARBA" id="ARBA00023125"/>
    </source>
</evidence>
<dbReference type="GO" id="GO:0000976">
    <property type="term" value="F:transcription cis-regulatory region binding"/>
    <property type="evidence" value="ECO:0007669"/>
    <property type="project" value="TreeGrafter"/>
</dbReference>
<reference evidence="9 10" key="1">
    <citation type="submission" date="2017-04" db="EMBL/GenBank/DDBJ databases">
        <authorList>
            <person name="Afonso C.L."/>
            <person name="Miller P.J."/>
            <person name="Scott M.A."/>
            <person name="Spackman E."/>
            <person name="Goraichik I."/>
            <person name="Dimitrov K.M."/>
            <person name="Suarez D.L."/>
            <person name="Swayne D.E."/>
        </authorList>
    </citation>
    <scope>NUCLEOTIDE SEQUENCE [LARGE SCALE GENOMIC DNA]</scope>
    <source>
        <strain evidence="10">XA(T)</strain>
        <plasmid evidence="10">Plasmid unnamed1</plasmid>
    </source>
</reference>
<evidence type="ECO:0000313" key="10">
    <source>
        <dbReference type="Proteomes" id="UP000192775"/>
    </source>
</evidence>
<dbReference type="PANTHER" id="PTHR48111:SF1">
    <property type="entry name" value="TWO-COMPONENT RESPONSE REGULATOR ORR33"/>
    <property type="match status" value="1"/>
</dbReference>
<dbReference type="KEGG" id="cphy:B5808_19540"/>
<dbReference type="InterPro" id="IPR039420">
    <property type="entry name" value="WalR-like"/>
</dbReference>
<keyword evidence="4" id="KW-0238">DNA-binding</keyword>
<evidence type="ECO:0000256" key="3">
    <source>
        <dbReference type="ARBA" id="ARBA00023015"/>
    </source>
</evidence>
<sequence length="108" mass="11478">MKMYPDNTTHDGRPRMAQAATPDGTPPLLVVEDDAEMAALLRRGLTAEGYDVTVAADGLQGLVAASRTPPVLAVLDVMLSGMSGFELCRRLRELIPSGIIVMLAQDLA</sequence>
<evidence type="ECO:0000259" key="8">
    <source>
        <dbReference type="PROSITE" id="PS50110"/>
    </source>
</evidence>
<dbReference type="Pfam" id="PF00072">
    <property type="entry name" value="Response_reg"/>
    <property type="match status" value="1"/>
</dbReference>
<evidence type="ECO:0000256" key="6">
    <source>
        <dbReference type="PROSITE-ProRule" id="PRU00169"/>
    </source>
</evidence>
<gene>
    <name evidence="9" type="ORF">B5808_19540</name>
</gene>
<evidence type="ECO:0000313" key="9">
    <source>
        <dbReference type="EMBL" id="ARJ07588.1"/>
    </source>
</evidence>
<accession>A0A1X9LTD8</accession>
<geneLocation type="plasmid" evidence="9">
    <name>unnamed1</name>
</geneLocation>
<keyword evidence="5" id="KW-0804">Transcription</keyword>
<dbReference type="SUPFAM" id="SSF52172">
    <property type="entry name" value="CheY-like"/>
    <property type="match status" value="1"/>
</dbReference>
<dbReference type="InterPro" id="IPR011006">
    <property type="entry name" value="CheY-like_superfamily"/>
</dbReference>
<evidence type="ECO:0000256" key="7">
    <source>
        <dbReference type="SAM" id="MobiDB-lite"/>
    </source>
</evidence>
<dbReference type="SMART" id="SM00448">
    <property type="entry name" value="REC"/>
    <property type="match status" value="1"/>
</dbReference>
<dbReference type="Gene3D" id="3.40.50.2300">
    <property type="match status" value="1"/>
</dbReference>
<keyword evidence="1 6" id="KW-0597">Phosphoprotein</keyword>
<dbReference type="Proteomes" id="UP000192775">
    <property type="component" value="Plasmid unnamed1"/>
</dbReference>
<dbReference type="CDD" id="cd17574">
    <property type="entry name" value="REC_OmpR"/>
    <property type="match status" value="1"/>
</dbReference>
<evidence type="ECO:0000256" key="5">
    <source>
        <dbReference type="ARBA" id="ARBA00023163"/>
    </source>
</evidence>
<proteinExistence type="predicted"/>
<evidence type="ECO:0000256" key="2">
    <source>
        <dbReference type="ARBA" id="ARBA00023012"/>
    </source>
</evidence>
<dbReference type="GO" id="GO:0005829">
    <property type="term" value="C:cytosol"/>
    <property type="evidence" value="ECO:0007669"/>
    <property type="project" value="TreeGrafter"/>
</dbReference>
<evidence type="ECO:0000256" key="1">
    <source>
        <dbReference type="ARBA" id="ARBA00022553"/>
    </source>
</evidence>